<name>A0ABY0CBX4_9MICO</name>
<evidence type="ECO:0000259" key="3">
    <source>
        <dbReference type="Pfam" id="PF04892"/>
    </source>
</evidence>
<proteinExistence type="predicted"/>
<dbReference type="Proteomes" id="UP000268291">
    <property type="component" value="Unassembled WGS sequence"/>
</dbReference>
<feature type="domain" description="VanZ-like" evidence="3">
    <location>
        <begin position="112"/>
        <end position="180"/>
    </location>
</feature>
<dbReference type="Pfam" id="PF04892">
    <property type="entry name" value="VanZ"/>
    <property type="match status" value="1"/>
</dbReference>
<evidence type="ECO:0000313" key="4">
    <source>
        <dbReference type="EMBL" id="RUQ87482.1"/>
    </source>
</evidence>
<dbReference type="InterPro" id="IPR006976">
    <property type="entry name" value="VanZ-like"/>
</dbReference>
<protein>
    <submittedName>
        <fullName evidence="4">VanZ family protein</fullName>
    </submittedName>
</protein>
<evidence type="ECO:0000256" key="1">
    <source>
        <dbReference type="SAM" id="MobiDB-lite"/>
    </source>
</evidence>
<keyword evidence="2" id="KW-0812">Transmembrane</keyword>
<feature type="region of interest" description="Disordered" evidence="1">
    <location>
        <begin position="1"/>
        <end position="30"/>
    </location>
</feature>
<accession>A0ABY0CBX4</accession>
<keyword evidence="2" id="KW-1133">Transmembrane helix</keyword>
<feature type="transmembrane region" description="Helical" evidence="2">
    <location>
        <begin position="73"/>
        <end position="92"/>
    </location>
</feature>
<sequence>MRAVFTPSFNRTDEDASGHRSQDGPSRLKGDPMISIVSAADGEGVRQLLVLASVASVLLAAVLAGGARTERTLATVLAVGGVVVIAGLTLSPVRGLPGDGCATRPDAPLDDVPNVALFFVPMLFAVVATRRPVVVLLAGPVLSAAIEWVQDVVPSLGRRCDVDDLLANSAGSVAAVLVGSVIVGVAHIGRRRRRLRQPLPETAAPERALHSVR</sequence>
<keyword evidence="5" id="KW-1185">Reference proteome</keyword>
<keyword evidence="2" id="KW-0472">Membrane</keyword>
<feature type="compositionally biased region" description="Basic and acidic residues" evidence="1">
    <location>
        <begin position="11"/>
        <end position="30"/>
    </location>
</feature>
<evidence type="ECO:0000256" key="2">
    <source>
        <dbReference type="SAM" id="Phobius"/>
    </source>
</evidence>
<feature type="transmembrane region" description="Helical" evidence="2">
    <location>
        <begin position="112"/>
        <end position="128"/>
    </location>
</feature>
<feature type="transmembrane region" description="Helical" evidence="2">
    <location>
        <begin position="48"/>
        <end position="66"/>
    </location>
</feature>
<dbReference type="EMBL" id="RZGY01000001">
    <property type="protein sequence ID" value="RUQ87482.1"/>
    <property type="molecule type" value="Genomic_DNA"/>
</dbReference>
<feature type="transmembrane region" description="Helical" evidence="2">
    <location>
        <begin position="170"/>
        <end position="189"/>
    </location>
</feature>
<evidence type="ECO:0000313" key="5">
    <source>
        <dbReference type="Proteomes" id="UP000268291"/>
    </source>
</evidence>
<feature type="transmembrane region" description="Helical" evidence="2">
    <location>
        <begin position="133"/>
        <end position="150"/>
    </location>
</feature>
<comment type="caution">
    <text evidence="4">The sequence shown here is derived from an EMBL/GenBank/DDBJ whole genome shotgun (WGS) entry which is preliminary data.</text>
</comment>
<gene>
    <name evidence="4" type="ORF">ELQ93_11395</name>
</gene>
<reference evidence="4 5" key="1">
    <citation type="submission" date="2018-12" db="EMBL/GenBank/DDBJ databases">
        <authorList>
            <person name="hu s."/>
            <person name="Xu Y."/>
            <person name="Xu B."/>
            <person name="Li F."/>
        </authorList>
    </citation>
    <scope>NUCLEOTIDE SEQUENCE [LARGE SCALE GENOMIC DNA]</scope>
    <source>
        <strain evidence="4 5">KSW2-17</strain>
    </source>
</reference>
<organism evidence="4 5">
    <name type="scientific">Labedella gwakjiensis</name>
    <dbReference type="NCBI Taxonomy" id="390269"/>
    <lineage>
        <taxon>Bacteria</taxon>
        <taxon>Bacillati</taxon>
        <taxon>Actinomycetota</taxon>
        <taxon>Actinomycetes</taxon>
        <taxon>Micrococcales</taxon>
        <taxon>Microbacteriaceae</taxon>
        <taxon>Labedella</taxon>
    </lineage>
</organism>